<reference evidence="1 2" key="1">
    <citation type="submission" date="2018-05" db="EMBL/GenBank/DDBJ databases">
        <title>Marinilabilia rubrum sp. nov., isolated from saltern sediment.</title>
        <authorList>
            <person name="Zhang R."/>
        </authorList>
    </citation>
    <scope>NUCLEOTIDE SEQUENCE [LARGE SCALE GENOMIC DNA]</scope>
    <source>
        <strain evidence="1 2">WTE16</strain>
    </source>
</reference>
<dbReference type="InterPro" id="IPR011050">
    <property type="entry name" value="Pectin_lyase_fold/virulence"/>
</dbReference>
<comment type="caution">
    <text evidence="1">The sequence shown here is derived from an EMBL/GenBank/DDBJ whole genome shotgun (WGS) entry which is preliminary data.</text>
</comment>
<gene>
    <name evidence="1" type="ORF">DDZ16_12745</name>
</gene>
<dbReference type="AlphaFoldDB" id="A0A2U2B7U3"/>
<organism evidence="1 2">
    <name type="scientific">Marinilabilia rubra</name>
    <dbReference type="NCBI Taxonomy" id="2162893"/>
    <lineage>
        <taxon>Bacteria</taxon>
        <taxon>Pseudomonadati</taxon>
        <taxon>Bacteroidota</taxon>
        <taxon>Bacteroidia</taxon>
        <taxon>Marinilabiliales</taxon>
        <taxon>Marinilabiliaceae</taxon>
        <taxon>Marinilabilia</taxon>
    </lineage>
</organism>
<evidence type="ECO:0000313" key="1">
    <source>
        <dbReference type="EMBL" id="PWD99113.1"/>
    </source>
</evidence>
<dbReference type="OrthoDB" id="1111178at2"/>
<evidence type="ECO:0000313" key="2">
    <source>
        <dbReference type="Proteomes" id="UP000244956"/>
    </source>
</evidence>
<name>A0A2U2B7U3_9BACT</name>
<proteinExistence type="predicted"/>
<dbReference type="RefSeq" id="WP_109264852.1">
    <property type="nucleotide sequence ID" value="NZ_QEWP01000009.1"/>
</dbReference>
<dbReference type="InterPro" id="IPR012334">
    <property type="entry name" value="Pectin_lyas_fold"/>
</dbReference>
<protein>
    <recommendedName>
        <fullName evidence="3">Right handed beta helix domain-containing protein</fullName>
    </recommendedName>
</protein>
<keyword evidence="2" id="KW-1185">Reference proteome</keyword>
<dbReference type="Gene3D" id="2.160.20.10">
    <property type="entry name" value="Single-stranded right-handed beta-helix, Pectin lyase-like"/>
    <property type="match status" value="1"/>
</dbReference>
<evidence type="ECO:0008006" key="3">
    <source>
        <dbReference type="Google" id="ProtNLM"/>
    </source>
</evidence>
<dbReference type="SUPFAM" id="SSF51126">
    <property type="entry name" value="Pectin lyase-like"/>
    <property type="match status" value="1"/>
</dbReference>
<dbReference type="Proteomes" id="UP000244956">
    <property type="component" value="Unassembled WGS sequence"/>
</dbReference>
<dbReference type="EMBL" id="QEWP01000009">
    <property type="protein sequence ID" value="PWD99113.1"/>
    <property type="molecule type" value="Genomic_DNA"/>
</dbReference>
<accession>A0A2U2B7U3</accession>
<sequence>MSSRICVIVCLLAFAIFESCEREYVFRGESEDLSFSVDTLAFDTVFTSVGSTTKNLRVYNPVPDDVVIEAIELVGGDDSDFIMNVNGTAGSMIRDIPLRGNDSLFVFVEVNVNPTSENTPFVVSDSIFFYTKNKIHKVQLLAYGQNVVPLRKENLTSTTFTNEKPYLIYDWVVVDSAETLTIDPGARLHFHKDAFLIVFGSIRVNGEIDNPVMFSSDRLDEWYEDKPGQWGYIQLMPGSSEHHFNNAIIKNSTMGLVVDSVGVKDDEPPLKLNNVRIEHISSQGLIAQNSRIEASNSVFADCGSASVALTVGGHYEFYHCTIANYFNWDFRSTPAVVISNYFTDNNDKLVNPKLNADFFNSIIVGRNSNEIRLDFKVKADQDLADWVDVNFSNSMLKVGESEIEVYSHTFKDVLLNEDPAFIDVSKYNYQLDSLSFAQDIGNVEIARQYPKDALGVSRLEDKGPDLGAYERVDAQ</sequence>